<evidence type="ECO:0000259" key="1">
    <source>
        <dbReference type="SMART" id="SM00198"/>
    </source>
</evidence>
<reference evidence="4" key="1">
    <citation type="submission" date="2017-02" db="UniProtKB">
        <authorList>
            <consortium name="WormBaseParasite"/>
        </authorList>
    </citation>
    <scope>IDENTIFICATION</scope>
</reference>
<name>A0A0R3XDC0_HYDTA</name>
<accession>A0A0R3XDC0</accession>
<feature type="domain" description="SCP" evidence="1">
    <location>
        <begin position="34"/>
        <end position="162"/>
    </location>
</feature>
<organism evidence="4">
    <name type="scientific">Hydatigena taeniaeformis</name>
    <name type="common">Feline tapeworm</name>
    <name type="synonym">Taenia taeniaeformis</name>
    <dbReference type="NCBI Taxonomy" id="6205"/>
    <lineage>
        <taxon>Eukaryota</taxon>
        <taxon>Metazoa</taxon>
        <taxon>Spiralia</taxon>
        <taxon>Lophotrochozoa</taxon>
        <taxon>Platyhelminthes</taxon>
        <taxon>Cestoda</taxon>
        <taxon>Eucestoda</taxon>
        <taxon>Cyclophyllidea</taxon>
        <taxon>Taeniidae</taxon>
        <taxon>Hydatigera</taxon>
    </lineage>
</organism>
<dbReference type="Proteomes" id="UP000274429">
    <property type="component" value="Unassembled WGS sequence"/>
</dbReference>
<evidence type="ECO:0000313" key="2">
    <source>
        <dbReference type="EMBL" id="VDM36860.1"/>
    </source>
</evidence>
<dbReference type="InterPro" id="IPR001283">
    <property type="entry name" value="CRISP-related"/>
</dbReference>
<keyword evidence="3" id="KW-1185">Reference proteome</keyword>
<evidence type="ECO:0000313" key="4">
    <source>
        <dbReference type="WBParaSite" id="TTAC_0001154701-mRNA-1"/>
    </source>
</evidence>
<dbReference type="SMART" id="SM00198">
    <property type="entry name" value="SCP"/>
    <property type="match status" value="1"/>
</dbReference>
<protein>
    <submittedName>
        <fullName evidence="4">SCP domain-containing protein</fullName>
    </submittedName>
</protein>
<dbReference type="Gene3D" id="3.40.33.10">
    <property type="entry name" value="CAP"/>
    <property type="match status" value="1"/>
</dbReference>
<dbReference type="SUPFAM" id="SSF55797">
    <property type="entry name" value="PR-1-like"/>
    <property type="match status" value="1"/>
</dbReference>
<dbReference type="PANTHER" id="PTHR10334">
    <property type="entry name" value="CYSTEINE-RICH SECRETORY PROTEIN-RELATED"/>
    <property type="match status" value="1"/>
</dbReference>
<dbReference type="WBParaSite" id="TTAC_0001154701-mRNA-1">
    <property type="protein sequence ID" value="TTAC_0001154701-mRNA-1"/>
    <property type="gene ID" value="TTAC_0001154701"/>
</dbReference>
<gene>
    <name evidence="2" type="ORF">TTAC_LOCUS11530</name>
</gene>
<dbReference type="EMBL" id="UYWX01024699">
    <property type="protein sequence ID" value="VDM36860.1"/>
    <property type="molecule type" value="Genomic_DNA"/>
</dbReference>
<evidence type="ECO:0000313" key="3">
    <source>
        <dbReference type="Proteomes" id="UP000274429"/>
    </source>
</evidence>
<sequence>MCACAVFALLELVVKIIGVAALISFASCQLPTNLQRAQMLEAHLRVREDVWPPASNMLLMEYSLEMEQLAAQWASRCEFEHPNSKVFPQYHWVGQNLAIFGGFTPTFTEAVCGYNAERKFYHYFNNSCTGVCGHYTQVRRTAHIYATHVAKHLHGVEQYMCACLMKSAKWRDLGK</sequence>
<reference evidence="2 3" key="2">
    <citation type="submission" date="2018-11" db="EMBL/GenBank/DDBJ databases">
        <authorList>
            <consortium name="Pathogen Informatics"/>
        </authorList>
    </citation>
    <scope>NUCLEOTIDE SEQUENCE [LARGE SCALE GENOMIC DNA]</scope>
</reference>
<dbReference type="InterPro" id="IPR035940">
    <property type="entry name" value="CAP_sf"/>
</dbReference>
<dbReference type="OrthoDB" id="674273at2759"/>
<dbReference type="AlphaFoldDB" id="A0A0R3XDC0"/>
<dbReference type="InterPro" id="IPR014044">
    <property type="entry name" value="CAP_dom"/>
</dbReference>
<proteinExistence type="predicted"/>